<keyword evidence="6" id="KW-0378">Hydrolase</keyword>
<keyword evidence="7" id="KW-0695">RNA-directed DNA polymerase</keyword>
<keyword evidence="5" id="KW-0255">Endonuclease</keyword>
<protein>
    <recommendedName>
        <fullName evidence="1">RNA-directed DNA polymerase</fullName>
        <ecNumber evidence="1">2.7.7.49</ecNumber>
    </recommendedName>
</protein>
<dbReference type="PANTHER" id="PTHR37984">
    <property type="entry name" value="PROTEIN CBG26694"/>
    <property type="match status" value="1"/>
</dbReference>
<accession>A0A4C2AEH1</accession>
<evidence type="ECO:0000313" key="11">
    <source>
        <dbReference type="Proteomes" id="UP000299102"/>
    </source>
</evidence>
<keyword evidence="4" id="KW-0540">Nuclease</keyword>
<dbReference type="InterPro" id="IPR000477">
    <property type="entry name" value="RT_dom"/>
</dbReference>
<dbReference type="PANTHER" id="PTHR37984:SF5">
    <property type="entry name" value="PROTEIN NYNRIN-LIKE"/>
    <property type="match status" value="1"/>
</dbReference>
<dbReference type="AlphaFoldDB" id="A0A4C2AEH1"/>
<dbReference type="InterPro" id="IPR043128">
    <property type="entry name" value="Rev_trsase/Diguanyl_cyclase"/>
</dbReference>
<dbReference type="FunFam" id="3.30.70.270:FF:000020">
    <property type="entry name" value="Transposon Tf2-6 polyprotein-like Protein"/>
    <property type="match status" value="1"/>
</dbReference>
<evidence type="ECO:0000256" key="4">
    <source>
        <dbReference type="ARBA" id="ARBA00022722"/>
    </source>
</evidence>
<dbReference type="GO" id="GO:0004519">
    <property type="term" value="F:endonuclease activity"/>
    <property type="evidence" value="ECO:0007669"/>
    <property type="project" value="UniProtKB-KW"/>
</dbReference>
<keyword evidence="3" id="KW-0548">Nucleotidyltransferase</keyword>
<evidence type="ECO:0000313" key="10">
    <source>
        <dbReference type="EMBL" id="GBP97703.1"/>
    </source>
</evidence>
<dbReference type="GO" id="GO:0016787">
    <property type="term" value="F:hydrolase activity"/>
    <property type="evidence" value="ECO:0007669"/>
    <property type="project" value="UniProtKB-KW"/>
</dbReference>
<dbReference type="Proteomes" id="UP000299102">
    <property type="component" value="Unassembled WGS sequence"/>
</dbReference>
<keyword evidence="11" id="KW-1185">Reference proteome</keyword>
<dbReference type="EC" id="2.7.7.49" evidence="1"/>
<feature type="compositionally biased region" description="Polar residues" evidence="8">
    <location>
        <begin position="390"/>
        <end position="404"/>
    </location>
</feature>
<dbReference type="FunFam" id="3.10.20.370:FF:000001">
    <property type="entry name" value="Retrovirus-related Pol polyprotein from transposon 17.6-like protein"/>
    <property type="match status" value="1"/>
</dbReference>
<feature type="region of interest" description="Disordered" evidence="8">
    <location>
        <begin position="385"/>
        <end position="414"/>
    </location>
</feature>
<organism evidence="10 11">
    <name type="scientific">Eumeta variegata</name>
    <name type="common">Bagworm moth</name>
    <name type="synonym">Eumeta japonica</name>
    <dbReference type="NCBI Taxonomy" id="151549"/>
    <lineage>
        <taxon>Eukaryota</taxon>
        <taxon>Metazoa</taxon>
        <taxon>Ecdysozoa</taxon>
        <taxon>Arthropoda</taxon>
        <taxon>Hexapoda</taxon>
        <taxon>Insecta</taxon>
        <taxon>Pterygota</taxon>
        <taxon>Neoptera</taxon>
        <taxon>Endopterygota</taxon>
        <taxon>Lepidoptera</taxon>
        <taxon>Glossata</taxon>
        <taxon>Ditrysia</taxon>
        <taxon>Tineoidea</taxon>
        <taxon>Psychidae</taxon>
        <taxon>Oiketicinae</taxon>
        <taxon>Eumeta</taxon>
    </lineage>
</organism>
<dbReference type="CDD" id="cd01647">
    <property type="entry name" value="RT_LTR"/>
    <property type="match status" value="1"/>
</dbReference>
<evidence type="ECO:0000256" key="3">
    <source>
        <dbReference type="ARBA" id="ARBA00022695"/>
    </source>
</evidence>
<evidence type="ECO:0000256" key="5">
    <source>
        <dbReference type="ARBA" id="ARBA00022759"/>
    </source>
</evidence>
<evidence type="ECO:0000256" key="8">
    <source>
        <dbReference type="SAM" id="MobiDB-lite"/>
    </source>
</evidence>
<proteinExistence type="predicted"/>
<name>A0A4C2AEH1_EUMVA</name>
<dbReference type="SUPFAM" id="SSF56672">
    <property type="entry name" value="DNA/RNA polymerases"/>
    <property type="match status" value="1"/>
</dbReference>
<dbReference type="PROSITE" id="PS50878">
    <property type="entry name" value="RT_POL"/>
    <property type="match status" value="1"/>
</dbReference>
<dbReference type="OrthoDB" id="8043385at2759"/>
<evidence type="ECO:0000256" key="6">
    <source>
        <dbReference type="ARBA" id="ARBA00022801"/>
    </source>
</evidence>
<dbReference type="CDD" id="cd09274">
    <property type="entry name" value="RNase_HI_RT_Ty3"/>
    <property type="match status" value="1"/>
</dbReference>
<gene>
    <name evidence="10" type="primary">pol</name>
    <name evidence="10" type="ORF">EVAR_69961_1</name>
</gene>
<reference evidence="10 11" key="1">
    <citation type="journal article" date="2019" name="Commun. Biol.">
        <title>The bagworm genome reveals a unique fibroin gene that provides high tensile strength.</title>
        <authorList>
            <person name="Kono N."/>
            <person name="Nakamura H."/>
            <person name="Ohtoshi R."/>
            <person name="Tomita M."/>
            <person name="Numata K."/>
            <person name="Arakawa K."/>
        </authorList>
    </citation>
    <scope>NUCLEOTIDE SEQUENCE [LARGE SCALE GENOMIC DNA]</scope>
</reference>
<dbReference type="Gene3D" id="3.30.70.270">
    <property type="match status" value="2"/>
</dbReference>
<dbReference type="InterPro" id="IPR050951">
    <property type="entry name" value="Retrovirus_Pol_polyprotein"/>
</dbReference>
<evidence type="ECO:0000259" key="9">
    <source>
        <dbReference type="PROSITE" id="PS50878"/>
    </source>
</evidence>
<dbReference type="Gene3D" id="3.10.20.370">
    <property type="match status" value="1"/>
</dbReference>
<dbReference type="Gene3D" id="3.10.10.10">
    <property type="entry name" value="HIV Type 1 Reverse Transcriptase, subunit A, domain 1"/>
    <property type="match status" value="1"/>
</dbReference>
<sequence length="1039" mass="118191">MNTRSSNRNLKHNLVERSAENILIDSAEDAHIPTLQEESRDLSQDLEEDLLGFSTTQDRANLSMESQGNNNGSPAGTDENLLARVRETIFSNQEEMRLEMNSLKATLETLTNTLNTANVPHAVTQRTFSPSLPVEKFKLDKWKLNFDGNGKVSDFLFKIDTLASRTGCPEEHLLANFQIFLSGKAEDWYWNFVKQNENPSYDFLSYAISQEFGTVESDEDLLLALHKRKQQPKESYDNFHSALVSINVQMKEPLPDHKLIKILKKNAHANLRIMLFNTDPRSLYSLRNLARDAEKVLADNKSDSKPLRCVNEIDAELAEDESELDIDPQLCALNLNRRSHKPDFSRIKCWNCQSMEKERDGHRGLSFQNLFPEFLKDQAIPLPQEEEAKSTSSDRTLPNITHSYNLPGPSKPNAKISRCRARHKTRKHFHGSKNAILGHCKLPVKYKGITKFINFYIVPSLTQEAYLGIDFWREFAIAPNIVPAIETLDINSVDARELHFHTLSAEQKVKLDKVVAEFPSFEKLGLGCTSLVEHHIDTGDAPPIKCKHYPLSPRQAEVFQELDRLLEMGVIEESNSPWCFPIVNVRKPGKVRLCLDSRKLNAITKKDSYPLPHINGLLSRLKDTHFISGIDLKDAFFQIRLTESSKEKTAFAVPGRPLYHYRVMPFGLCNGPQAMSRLMDKTIPSRLRENVFVYLDDLLVCSATFEEHIELLSQVAKCLKNAGLTINVDKSKFCQSEIKYLGYRIGRGCLKVDPDKVAAIVDFPVPKSPRQVRRFIGMANWYRSFINNFASMAGPLTNCLSKRQGTFSLTPEAIESFENIKLALSSAPVLAQPDFSKEFVIQCDASRIGVGGVLFQVDDENRERPISFVSQKLNRAQRNYTVTELECLAAVVCVKRFRPYIEGSHFRIITDHSSLKWLMTQKDLSGRLARWSLKLQGFDFRMEHRKGTQNIVPDALSRFDIDSVEVSQNFEEIELDSEEFNSSEYNELKNIVSNSKTQLPDVCVIDNRIQKSSVSARHGKRRSKSLAIMASPFCTRKGY</sequence>
<evidence type="ECO:0000256" key="2">
    <source>
        <dbReference type="ARBA" id="ARBA00022679"/>
    </source>
</evidence>
<comment type="caution">
    <text evidence="10">The sequence shown here is derived from an EMBL/GenBank/DDBJ whole genome shotgun (WGS) entry which is preliminary data.</text>
</comment>
<keyword evidence="2" id="KW-0808">Transferase</keyword>
<dbReference type="Pfam" id="PF00078">
    <property type="entry name" value="RVT_1"/>
    <property type="match status" value="1"/>
</dbReference>
<dbReference type="InterPro" id="IPR043502">
    <property type="entry name" value="DNA/RNA_pol_sf"/>
</dbReference>
<dbReference type="Pfam" id="PF17917">
    <property type="entry name" value="RT_RNaseH"/>
    <property type="match status" value="1"/>
</dbReference>
<dbReference type="InterPro" id="IPR041373">
    <property type="entry name" value="RT_RNaseH"/>
</dbReference>
<dbReference type="STRING" id="151549.A0A4C2AEH1"/>
<dbReference type="EMBL" id="BGZK01002990">
    <property type="protein sequence ID" value="GBP97703.1"/>
    <property type="molecule type" value="Genomic_DNA"/>
</dbReference>
<evidence type="ECO:0000256" key="7">
    <source>
        <dbReference type="ARBA" id="ARBA00022918"/>
    </source>
</evidence>
<dbReference type="GO" id="GO:0003964">
    <property type="term" value="F:RNA-directed DNA polymerase activity"/>
    <property type="evidence" value="ECO:0007669"/>
    <property type="project" value="UniProtKB-KW"/>
</dbReference>
<evidence type="ECO:0000256" key="1">
    <source>
        <dbReference type="ARBA" id="ARBA00012493"/>
    </source>
</evidence>
<feature type="domain" description="Reverse transcriptase" evidence="9">
    <location>
        <begin position="552"/>
        <end position="745"/>
    </location>
</feature>